<keyword evidence="3" id="KW-1185">Reference proteome</keyword>
<evidence type="ECO:0008006" key="4">
    <source>
        <dbReference type="Google" id="ProtNLM"/>
    </source>
</evidence>
<keyword evidence="1" id="KW-0472">Membrane</keyword>
<proteinExistence type="predicted"/>
<dbReference type="InParanoid" id="T0PSF8"/>
<evidence type="ECO:0000313" key="2">
    <source>
        <dbReference type="EMBL" id="EQC25181.1"/>
    </source>
</evidence>
<organism evidence="2 3">
    <name type="scientific">Saprolegnia diclina (strain VS20)</name>
    <dbReference type="NCBI Taxonomy" id="1156394"/>
    <lineage>
        <taxon>Eukaryota</taxon>
        <taxon>Sar</taxon>
        <taxon>Stramenopiles</taxon>
        <taxon>Oomycota</taxon>
        <taxon>Saprolegniomycetes</taxon>
        <taxon>Saprolegniales</taxon>
        <taxon>Saprolegniaceae</taxon>
        <taxon>Saprolegnia</taxon>
    </lineage>
</organism>
<dbReference type="GeneID" id="19957659"/>
<accession>T0PSF8</accession>
<dbReference type="Proteomes" id="UP000030762">
    <property type="component" value="Unassembled WGS sequence"/>
</dbReference>
<evidence type="ECO:0000313" key="3">
    <source>
        <dbReference type="Proteomes" id="UP000030762"/>
    </source>
</evidence>
<dbReference type="VEuPathDB" id="FungiDB:SDRG_16932"/>
<keyword evidence="1" id="KW-0812">Transmembrane</keyword>
<feature type="transmembrane region" description="Helical" evidence="1">
    <location>
        <begin position="130"/>
        <end position="154"/>
    </location>
</feature>
<feature type="transmembrane region" description="Helical" evidence="1">
    <location>
        <begin position="174"/>
        <end position="192"/>
    </location>
</feature>
<dbReference type="RefSeq" id="XP_008621380.1">
    <property type="nucleotide sequence ID" value="XM_008623158.1"/>
</dbReference>
<feature type="transmembrane region" description="Helical" evidence="1">
    <location>
        <begin position="26"/>
        <end position="47"/>
    </location>
</feature>
<protein>
    <recommendedName>
        <fullName evidence="4">DUF4203 domain-containing protein</fullName>
    </recommendedName>
</protein>
<feature type="transmembrane region" description="Helical" evidence="1">
    <location>
        <begin position="91"/>
        <end position="118"/>
    </location>
</feature>
<name>T0PSF8_SAPDV</name>
<sequence>MVLISATEIIETAMELGLSSLMAFAGYKYLLISGRFCAFVFPALAFFGSLSAWTTPPTAMYYLVGFGISVAAVPVAWLLPVVGTFCIGALAGYFATAFALLVAGVGLLTAHVIGLLVAVPVGIACIGRRLPLIFASAFAGSRLVLASLMILYFMIYPPTEANAVVSRDAGLTDVSYAMLFLNFGIFAAALLAQLKWTAPPTVEASTPPLVETTTPQTIYKQI</sequence>
<evidence type="ECO:0000256" key="1">
    <source>
        <dbReference type="SAM" id="Phobius"/>
    </source>
</evidence>
<gene>
    <name evidence="2" type="ORF">SDRG_16932</name>
</gene>
<feature type="transmembrane region" description="Helical" evidence="1">
    <location>
        <begin position="59"/>
        <end position="79"/>
    </location>
</feature>
<dbReference type="EMBL" id="JH767295">
    <property type="protein sequence ID" value="EQC25181.1"/>
    <property type="molecule type" value="Genomic_DNA"/>
</dbReference>
<reference evidence="2 3" key="1">
    <citation type="submission" date="2012-04" db="EMBL/GenBank/DDBJ databases">
        <title>The Genome Sequence of Saprolegnia declina VS20.</title>
        <authorList>
            <consortium name="The Broad Institute Genome Sequencing Platform"/>
            <person name="Russ C."/>
            <person name="Nusbaum C."/>
            <person name="Tyler B."/>
            <person name="van West P."/>
            <person name="Dieguez-Uribeondo J."/>
            <person name="de Bruijn I."/>
            <person name="Tripathy S."/>
            <person name="Jiang R."/>
            <person name="Young S.K."/>
            <person name="Zeng Q."/>
            <person name="Gargeya S."/>
            <person name="Fitzgerald M."/>
            <person name="Haas B."/>
            <person name="Abouelleil A."/>
            <person name="Alvarado L."/>
            <person name="Arachchi H.M."/>
            <person name="Berlin A."/>
            <person name="Chapman S.B."/>
            <person name="Goldberg J."/>
            <person name="Griggs A."/>
            <person name="Gujja S."/>
            <person name="Hansen M."/>
            <person name="Howarth C."/>
            <person name="Imamovic A."/>
            <person name="Larimer J."/>
            <person name="McCowen C."/>
            <person name="Montmayeur A."/>
            <person name="Murphy C."/>
            <person name="Neiman D."/>
            <person name="Pearson M."/>
            <person name="Priest M."/>
            <person name="Roberts A."/>
            <person name="Saif S."/>
            <person name="Shea T."/>
            <person name="Sisk P."/>
            <person name="Sykes S."/>
            <person name="Wortman J."/>
            <person name="Nusbaum C."/>
            <person name="Birren B."/>
        </authorList>
    </citation>
    <scope>NUCLEOTIDE SEQUENCE [LARGE SCALE GENOMIC DNA]</scope>
    <source>
        <strain evidence="2 3">VS20</strain>
    </source>
</reference>
<keyword evidence="1" id="KW-1133">Transmembrane helix</keyword>
<dbReference type="AlphaFoldDB" id="T0PSF8"/>
<dbReference type="OrthoDB" id="10582063at2759"/>